<dbReference type="SMART" id="SM00173">
    <property type="entry name" value="RAS"/>
    <property type="match status" value="1"/>
</dbReference>
<dbReference type="SMART" id="SM00175">
    <property type="entry name" value="RAB"/>
    <property type="match status" value="1"/>
</dbReference>
<dbReference type="EMBL" id="MU858059">
    <property type="protein sequence ID" value="KAK4217520.1"/>
    <property type="molecule type" value="Genomic_DNA"/>
</dbReference>
<dbReference type="SUPFAM" id="SSF52540">
    <property type="entry name" value="P-loop containing nucleoside triphosphate hydrolases"/>
    <property type="match status" value="1"/>
</dbReference>
<dbReference type="Gene3D" id="3.40.50.300">
    <property type="entry name" value="P-loop containing nucleotide triphosphate hydrolases"/>
    <property type="match status" value="1"/>
</dbReference>
<dbReference type="InterPro" id="IPR020849">
    <property type="entry name" value="Small_GTPase_Ras-type"/>
</dbReference>
<evidence type="ECO:0000313" key="4">
    <source>
        <dbReference type="Proteomes" id="UP001301769"/>
    </source>
</evidence>
<dbReference type="Proteomes" id="UP001301769">
    <property type="component" value="Unassembled WGS sequence"/>
</dbReference>
<dbReference type="GO" id="GO:0007165">
    <property type="term" value="P:signal transduction"/>
    <property type="evidence" value="ECO:0007669"/>
    <property type="project" value="InterPro"/>
</dbReference>
<proteinExistence type="predicted"/>
<dbReference type="InterPro" id="IPR001806">
    <property type="entry name" value="Small_GTPase"/>
</dbReference>
<dbReference type="InterPro" id="IPR027417">
    <property type="entry name" value="P-loop_NTPase"/>
</dbReference>
<sequence>MSGNPSEHKKTKALECHRILVFGQSGSGKTSIINKFCYDALFCSYNYDPTLDDSDRKQANVDQLPCIIDIAASTCPEEYTALRELLIRQHEGFLLVYSVDSRSSLDQIRLFHKHIQREKAQTTASICLVGNKCDLVNEGRQVTPEEGAQLAAELNIGCFYETSVKNDINIEEAFHALVRENRVHKDGKSQSMASEMETSGNEAQLEHRRPVIWQRFLHYCRRSKAARASRQ</sequence>
<evidence type="ECO:0000313" key="3">
    <source>
        <dbReference type="EMBL" id="KAK4217520.1"/>
    </source>
</evidence>
<dbReference type="Pfam" id="PF00071">
    <property type="entry name" value="Ras"/>
    <property type="match status" value="1"/>
</dbReference>
<keyword evidence="2" id="KW-0342">GTP-binding</keyword>
<dbReference type="PROSITE" id="PS51419">
    <property type="entry name" value="RAB"/>
    <property type="match status" value="1"/>
</dbReference>
<dbReference type="PRINTS" id="PR00449">
    <property type="entry name" value="RASTRNSFRMNG"/>
</dbReference>
<dbReference type="NCBIfam" id="TIGR00231">
    <property type="entry name" value="small_GTP"/>
    <property type="match status" value="1"/>
</dbReference>
<dbReference type="GO" id="GO:0016020">
    <property type="term" value="C:membrane"/>
    <property type="evidence" value="ECO:0007669"/>
    <property type="project" value="InterPro"/>
</dbReference>
<dbReference type="GO" id="GO:0003924">
    <property type="term" value="F:GTPase activity"/>
    <property type="evidence" value="ECO:0007669"/>
    <property type="project" value="InterPro"/>
</dbReference>
<dbReference type="PROSITE" id="PS51421">
    <property type="entry name" value="RAS"/>
    <property type="match status" value="1"/>
</dbReference>
<keyword evidence="1" id="KW-0547">Nucleotide-binding</keyword>
<comment type="caution">
    <text evidence="3">The sequence shown here is derived from an EMBL/GenBank/DDBJ whole genome shotgun (WGS) entry which is preliminary data.</text>
</comment>
<dbReference type="GO" id="GO:0005525">
    <property type="term" value="F:GTP binding"/>
    <property type="evidence" value="ECO:0007669"/>
    <property type="project" value="UniProtKB-KW"/>
</dbReference>
<dbReference type="PANTHER" id="PTHR24070">
    <property type="entry name" value="RAS, DI-RAS, AND RHEB FAMILY MEMBERS OF SMALL GTPASE SUPERFAMILY"/>
    <property type="match status" value="1"/>
</dbReference>
<protein>
    <submittedName>
        <fullName evidence="3">Ras small monomeric GTPAse</fullName>
    </submittedName>
</protein>
<dbReference type="SMART" id="SM00174">
    <property type="entry name" value="RHO"/>
    <property type="match status" value="1"/>
</dbReference>
<name>A0AAN6YH09_9PEZI</name>
<reference evidence="3" key="2">
    <citation type="submission" date="2023-05" db="EMBL/GenBank/DDBJ databases">
        <authorList>
            <consortium name="Lawrence Berkeley National Laboratory"/>
            <person name="Steindorff A."/>
            <person name="Hensen N."/>
            <person name="Bonometti L."/>
            <person name="Westerberg I."/>
            <person name="Brannstrom I.O."/>
            <person name="Guillou S."/>
            <person name="Cros-Aarteil S."/>
            <person name="Calhoun S."/>
            <person name="Haridas S."/>
            <person name="Kuo A."/>
            <person name="Mondo S."/>
            <person name="Pangilinan J."/>
            <person name="Riley R."/>
            <person name="Labutti K."/>
            <person name="Andreopoulos B."/>
            <person name="Lipzen A."/>
            <person name="Chen C."/>
            <person name="Yanf M."/>
            <person name="Daum C."/>
            <person name="Ng V."/>
            <person name="Clum A."/>
            <person name="Ohm R."/>
            <person name="Martin F."/>
            <person name="Silar P."/>
            <person name="Natvig D."/>
            <person name="Lalanne C."/>
            <person name="Gautier V."/>
            <person name="Ament-Velasquez S.L."/>
            <person name="Kruys A."/>
            <person name="Hutchinson M.I."/>
            <person name="Powell A.J."/>
            <person name="Barry K."/>
            <person name="Miller A.N."/>
            <person name="Grigoriev I.V."/>
            <person name="Debuchy R."/>
            <person name="Gladieux P."/>
            <person name="Thoren M.H."/>
            <person name="Johannesson H."/>
        </authorList>
    </citation>
    <scope>NUCLEOTIDE SEQUENCE</scope>
    <source>
        <strain evidence="3">PSN293</strain>
    </source>
</reference>
<accession>A0AAN6YH09</accession>
<gene>
    <name evidence="3" type="ORF">QBC37DRAFT_46932</name>
</gene>
<organism evidence="3 4">
    <name type="scientific">Rhypophila decipiens</name>
    <dbReference type="NCBI Taxonomy" id="261697"/>
    <lineage>
        <taxon>Eukaryota</taxon>
        <taxon>Fungi</taxon>
        <taxon>Dikarya</taxon>
        <taxon>Ascomycota</taxon>
        <taxon>Pezizomycotina</taxon>
        <taxon>Sordariomycetes</taxon>
        <taxon>Sordariomycetidae</taxon>
        <taxon>Sordariales</taxon>
        <taxon>Naviculisporaceae</taxon>
        <taxon>Rhypophila</taxon>
    </lineage>
</organism>
<keyword evidence="4" id="KW-1185">Reference proteome</keyword>
<evidence type="ECO:0000256" key="2">
    <source>
        <dbReference type="ARBA" id="ARBA00023134"/>
    </source>
</evidence>
<dbReference type="AlphaFoldDB" id="A0AAN6YH09"/>
<dbReference type="InterPro" id="IPR005225">
    <property type="entry name" value="Small_GTP-bd"/>
</dbReference>
<reference evidence="3" key="1">
    <citation type="journal article" date="2023" name="Mol. Phylogenet. Evol.">
        <title>Genome-scale phylogeny and comparative genomics of the fungal order Sordariales.</title>
        <authorList>
            <person name="Hensen N."/>
            <person name="Bonometti L."/>
            <person name="Westerberg I."/>
            <person name="Brannstrom I.O."/>
            <person name="Guillou S."/>
            <person name="Cros-Aarteil S."/>
            <person name="Calhoun S."/>
            <person name="Haridas S."/>
            <person name="Kuo A."/>
            <person name="Mondo S."/>
            <person name="Pangilinan J."/>
            <person name="Riley R."/>
            <person name="LaButti K."/>
            <person name="Andreopoulos B."/>
            <person name="Lipzen A."/>
            <person name="Chen C."/>
            <person name="Yan M."/>
            <person name="Daum C."/>
            <person name="Ng V."/>
            <person name="Clum A."/>
            <person name="Steindorff A."/>
            <person name="Ohm R.A."/>
            <person name="Martin F."/>
            <person name="Silar P."/>
            <person name="Natvig D.O."/>
            <person name="Lalanne C."/>
            <person name="Gautier V."/>
            <person name="Ament-Velasquez S.L."/>
            <person name="Kruys A."/>
            <person name="Hutchinson M.I."/>
            <person name="Powell A.J."/>
            <person name="Barry K."/>
            <person name="Miller A.N."/>
            <person name="Grigoriev I.V."/>
            <person name="Debuchy R."/>
            <person name="Gladieux P."/>
            <person name="Hiltunen Thoren M."/>
            <person name="Johannesson H."/>
        </authorList>
    </citation>
    <scope>NUCLEOTIDE SEQUENCE</scope>
    <source>
        <strain evidence="3">PSN293</strain>
    </source>
</reference>
<evidence type="ECO:0000256" key="1">
    <source>
        <dbReference type="ARBA" id="ARBA00022741"/>
    </source>
</evidence>